<feature type="domain" description="Transcriptional regulator SarA/SarZ/Rot-like helix-turn-helix" evidence="4">
    <location>
        <begin position="26"/>
        <end position="105"/>
    </location>
</feature>
<keyword evidence="1" id="KW-0805">Transcription regulation</keyword>
<dbReference type="EMBL" id="SCWD01000003">
    <property type="protein sequence ID" value="TDM00799.1"/>
    <property type="molecule type" value="Genomic_DNA"/>
</dbReference>
<dbReference type="Gene3D" id="1.10.10.10">
    <property type="entry name" value="Winged helix-like DNA-binding domain superfamily/Winged helix DNA-binding domain"/>
    <property type="match status" value="1"/>
</dbReference>
<gene>
    <name evidence="5" type="ORF">ERX40_08285</name>
</gene>
<protein>
    <recommendedName>
        <fullName evidence="4">Transcriptional regulator SarA/SarZ/Rot-like helix-turn-helix domain-containing protein</fullName>
    </recommendedName>
</protein>
<dbReference type="Pfam" id="PF22381">
    <property type="entry name" value="Staph_reg_Sar_Rot"/>
    <property type="match status" value="1"/>
</dbReference>
<dbReference type="AlphaFoldDB" id="A0A9Q8CGF4"/>
<dbReference type="GO" id="GO:0003677">
    <property type="term" value="F:DNA binding"/>
    <property type="evidence" value="ECO:0007669"/>
    <property type="project" value="UniProtKB-KW"/>
</dbReference>
<sequence length="120" mass="14281">MSTKQSAQLALDFFAAINSTRAILDEFSEKYRLNLFDLELLLIIYKHREIQLRTIIQEEMIKANQINKSVKNLYDLKLINKERLPMDERTVQLSIRESSRDKVEHLIERFSDKVRTINLK</sequence>
<evidence type="ECO:0000313" key="6">
    <source>
        <dbReference type="Proteomes" id="UP000295280"/>
    </source>
</evidence>
<comment type="caution">
    <text evidence="5">The sequence shown here is derived from an EMBL/GenBank/DDBJ whole genome shotgun (WGS) entry which is preliminary data.</text>
</comment>
<evidence type="ECO:0000259" key="4">
    <source>
        <dbReference type="Pfam" id="PF22381"/>
    </source>
</evidence>
<keyword evidence="3" id="KW-0804">Transcription</keyword>
<name>A0A9Q8CGF4_9STAP</name>
<dbReference type="OrthoDB" id="2418217at2"/>
<evidence type="ECO:0000256" key="1">
    <source>
        <dbReference type="ARBA" id="ARBA00023015"/>
    </source>
</evidence>
<organism evidence="5 6">
    <name type="scientific">Macrococcus carouselicus</name>
    <dbReference type="NCBI Taxonomy" id="69969"/>
    <lineage>
        <taxon>Bacteria</taxon>
        <taxon>Bacillati</taxon>
        <taxon>Bacillota</taxon>
        <taxon>Bacilli</taxon>
        <taxon>Bacillales</taxon>
        <taxon>Staphylococcaceae</taxon>
        <taxon>Macrococcus</taxon>
    </lineage>
</organism>
<keyword evidence="2" id="KW-0238">DNA-binding</keyword>
<accession>A0A9Q8CGF4</accession>
<evidence type="ECO:0000256" key="3">
    <source>
        <dbReference type="ARBA" id="ARBA00023163"/>
    </source>
</evidence>
<dbReference type="RefSeq" id="WP_133418036.1">
    <property type="nucleotide sequence ID" value="NZ_SCWD01000003.1"/>
</dbReference>
<dbReference type="InterPro" id="IPR036390">
    <property type="entry name" value="WH_DNA-bd_sf"/>
</dbReference>
<proteinExistence type="predicted"/>
<dbReference type="SUPFAM" id="SSF46785">
    <property type="entry name" value="Winged helix' DNA-binding domain"/>
    <property type="match status" value="1"/>
</dbReference>
<dbReference type="Proteomes" id="UP000295280">
    <property type="component" value="Unassembled WGS sequence"/>
</dbReference>
<reference evidence="5 6" key="1">
    <citation type="submission" date="2019-01" db="EMBL/GenBank/DDBJ databases">
        <title>Draft genome sequences of the type strains of six Macrococcus species.</title>
        <authorList>
            <person name="Mazhar S."/>
            <person name="Altermann E."/>
            <person name="Hill C."/>
            <person name="Mcauliffe O."/>
        </authorList>
    </citation>
    <scope>NUCLEOTIDE SEQUENCE [LARGE SCALE GENOMIC DNA]</scope>
    <source>
        <strain evidence="5 6">ATCC 51828</strain>
    </source>
</reference>
<keyword evidence="6" id="KW-1185">Reference proteome</keyword>
<dbReference type="InterPro" id="IPR036388">
    <property type="entry name" value="WH-like_DNA-bd_sf"/>
</dbReference>
<evidence type="ECO:0000313" key="5">
    <source>
        <dbReference type="EMBL" id="TDM00799.1"/>
    </source>
</evidence>
<dbReference type="InterPro" id="IPR055166">
    <property type="entry name" value="Transc_reg_Sar_Rot_HTH"/>
</dbReference>
<evidence type="ECO:0000256" key="2">
    <source>
        <dbReference type="ARBA" id="ARBA00023125"/>
    </source>
</evidence>